<keyword evidence="11" id="KW-1185">Reference proteome</keyword>
<evidence type="ECO:0000313" key="11">
    <source>
        <dbReference type="Proteomes" id="UP000030019"/>
    </source>
</evidence>
<dbReference type="Gene3D" id="3.30.70.670">
    <property type="entry name" value="Formiminotransferase, C-terminal subdomain"/>
    <property type="match status" value="1"/>
</dbReference>
<dbReference type="InterPro" id="IPR037070">
    <property type="entry name" value="Formiminotransferase_C_sf"/>
</dbReference>
<evidence type="ECO:0000256" key="4">
    <source>
        <dbReference type="ARBA" id="ARBA00022490"/>
    </source>
</evidence>
<evidence type="ECO:0000259" key="9">
    <source>
        <dbReference type="SMART" id="SM01222"/>
    </source>
</evidence>
<dbReference type="InterPro" id="IPR037064">
    <property type="entry name" value="Formiminotransferase_N_sf"/>
</dbReference>
<evidence type="ECO:0000256" key="5">
    <source>
        <dbReference type="ARBA" id="ARBA00022679"/>
    </source>
</evidence>
<dbReference type="RefSeq" id="WP_037616053.1">
    <property type="nucleotide sequence ID" value="NZ_JPEN01000055.1"/>
</dbReference>
<dbReference type="Gene3D" id="3.30.990.10">
    <property type="entry name" value="Formiminotransferase, N-terminal subdomain"/>
    <property type="match status" value="1"/>
</dbReference>
<evidence type="ECO:0000256" key="7">
    <source>
        <dbReference type="ARBA" id="ARBA00022954"/>
    </source>
</evidence>
<dbReference type="InterPro" id="IPR013802">
    <property type="entry name" value="Formiminotransferase_C"/>
</dbReference>
<keyword evidence="7" id="KW-0290">Folate-binding</keyword>
<evidence type="ECO:0000256" key="2">
    <source>
        <dbReference type="ARBA" id="ARBA00005082"/>
    </source>
</evidence>
<dbReference type="GO" id="GO:0019556">
    <property type="term" value="P:L-histidine catabolic process to glutamate and formamide"/>
    <property type="evidence" value="ECO:0007669"/>
    <property type="project" value="UniProtKB-UniPathway"/>
</dbReference>
<dbReference type="eggNOG" id="COG3643">
    <property type="taxonomic scope" value="Bacteria"/>
</dbReference>
<dbReference type="NCBIfam" id="TIGR02024">
    <property type="entry name" value="FtcD"/>
    <property type="match status" value="1"/>
</dbReference>
<evidence type="ECO:0000259" key="8">
    <source>
        <dbReference type="SMART" id="SM01221"/>
    </source>
</evidence>
<keyword evidence="5 10" id="KW-0808">Transferase</keyword>
<reference evidence="10 11" key="1">
    <citation type="submission" date="2014-06" db="EMBL/GenBank/DDBJ databases">
        <authorList>
            <person name="Teng J.L."/>
            <person name="Huang Y."/>
            <person name="Tse H."/>
            <person name="Lau S.K."/>
            <person name="Woo P.C."/>
        </authorList>
    </citation>
    <scope>NUCLEOTIDE SEQUENCE [LARGE SCALE GENOMIC DNA]</scope>
    <source>
        <strain evidence="10 11">HKU4</strain>
    </source>
</reference>
<comment type="caution">
    <text evidence="10">The sequence shown here is derived from an EMBL/GenBank/DDBJ whole genome shotgun (WGS) entry which is preliminary data.</text>
</comment>
<dbReference type="GO" id="GO:0005737">
    <property type="term" value="C:cytoplasm"/>
    <property type="evidence" value="ECO:0007669"/>
    <property type="project" value="UniProtKB-SubCell"/>
</dbReference>
<dbReference type="SMART" id="SM01222">
    <property type="entry name" value="FTCD_N"/>
    <property type="match status" value="1"/>
</dbReference>
<dbReference type="Pfam" id="PF02971">
    <property type="entry name" value="FTCD"/>
    <property type="match status" value="1"/>
</dbReference>
<dbReference type="SMART" id="SM01221">
    <property type="entry name" value="FTCD"/>
    <property type="match status" value="1"/>
</dbReference>
<comment type="pathway">
    <text evidence="2">Amino-acid degradation; L-histidine degradation into L-glutamate; L-glutamate from N-formimidoyl-L-glutamate (transferase route): step 1/1.</text>
</comment>
<organism evidence="10 11">
    <name type="scientific">Streptococcus sinensis</name>
    <dbReference type="NCBI Taxonomy" id="176090"/>
    <lineage>
        <taxon>Bacteria</taxon>
        <taxon>Bacillati</taxon>
        <taxon>Bacillota</taxon>
        <taxon>Bacilli</taxon>
        <taxon>Lactobacillales</taxon>
        <taxon>Streptococcaceae</taxon>
        <taxon>Streptococcus</taxon>
    </lineage>
</organism>
<evidence type="ECO:0000256" key="6">
    <source>
        <dbReference type="ARBA" id="ARBA00022808"/>
    </source>
</evidence>
<feature type="domain" description="Formiminotransferase N-terminal subdomain" evidence="9">
    <location>
        <begin position="3"/>
        <end position="180"/>
    </location>
</feature>
<keyword evidence="6" id="KW-0369">Histidine metabolism</keyword>
<dbReference type="STRING" id="176090.SSIN_0807"/>
<evidence type="ECO:0000256" key="3">
    <source>
        <dbReference type="ARBA" id="ARBA00012252"/>
    </source>
</evidence>
<comment type="subcellular location">
    <subcellularLocation>
        <location evidence="1">Cytoplasm</location>
    </subcellularLocation>
</comment>
<dbReference type="InterPro" id="IPR012886">
    <property type="entry name" value="Formiminotransferase_N"/>
</dbReference>
<sequence length="299" mass="33167">MAKIVECIPNFSEGRNQAVIDGLVETAKSVPGVTLLDHSSDASHNRSVFTLVGDDQNIQEVAFRLVKYASENIDLTKHQGEHPRMGATDVLPFVPIKDITSEECVEIAKTVSERINRELGIPIFLYEDAATRPERKNLAKVRKGQFEGMPEKLLEADWAPDYGERKIHPTAGVTAVGARMPLVAYNINLDTDDLEIANNIAKIIRGSSGGYKYCKAIGVMLEDRNIAQVSINMVNLEKFPLYRVFETVRFEAKRYGVGILGSEVIGLAPAKALIDAAEYYLQIEDFDYGKQVLENHLLG</sequence>
<dbReference type="EMBL" id="JPEN01000055">
    <property type="protein sequence ID" value="KGM37362.1"/>
    <property type="molecule type" value="Genomic_DNA"/>
</dbReference>
<dbReference type="Pfam" id="PF07837">
    <property type="entry name" value="FTCD_N"/>
    <property type="match status" value="1"/>
</dbReference>
<dbReference type="UniPathway" id="UPA00379">
    <property type="reaction ID" value="UER00555"/>
</dbReference>
<evidence type="ECO:0000313" key="10">
    <source>
        <dbReference type="EMBL" id="KGM37362.1"/>
    </source>
</evidence>
<evidence type="ECO:0000256" key="1">
    <source>
        <dbReference type="ARBA" id="ARBA00004496"/>
    </source>
</evidence>
<name>A0A0A0DKA7_9STRE</name>
<keyword evidence="4" id="KW-0963">Cytoplasm</keyword>
<dbReference type="Proteomes" id="UP000030019">
    <property type="component" value="Unassembled WGS sequence"/>
</dbReference>
<accession>A0A0A0DKA7</accession>
<dbReference type="InterPro" id="IPR051623">
    <property type="entry name" value="FTCD"/>
</dbReference>
<protein>
    <recommendedName>
        <fullName evidence="3">glutamate formimidoyltransferase</fullName>
        <ecNumber evidence="3">2.1.2.5</ecNumber>
    </recommendedName>
</protein>
<proteinExistence type="predicted"/>
<dbReference type="PATRIC" id="fig|176090.4.peg.800"/>
<gene>
    <name evidence="10" type="ORF">SSIN_0807</name>
</gene>
<dbReference type="GO" id="GO:0030409">
    <property type="term" value="F:glutamate formimidoyltransferase activity"/>
    <property type="evidence" value="ECO:0007669"/>
    <property type="project" value="UniProtKB-EC"/>
</dbReference>
<dbReference type="PANTHER" id="PTHR12234:SF8">
    <property type="entry name" value="FORMIMINOTRANSFERASE-CYCLODEAMINASE"/>
    <property type="match status" value="1"/>
</dbReference>
<dbReference type="InterPro" id="IPR022384">
    <property type="entry name" value="FormiminoTrfase_cat_dom_sf"/>
</dbReference>
<dbReference type="AlphaFoldDB" id="A0A0A0DKA7"/>
<dbReference type="PANTHER" id="PTHR12234">
    <property type="entry name" value="FORMIMINOTRANSFERASE-CYCLODEAMINASE"/>
    <property type="match status" value="1"/>
</dbReference>
<feature type="domain" description="Formiminotransferase C-terminal subdomain" evidence="8">
    <location>
        <begin position="181"/>
        <end position="296"/>
    </location>
</feature>
<dbReference type="InterPro" id="IPR004227">
    <property type="entry name" value="Formiminotransferase_cat"/>
</dbReference>
<dbReference type="SUPFAM" id="SSF55116">
    <property type="entry name" value="Formiminotransferase domain of formiminotransferase-cyclodeaminase"/>
    <property type="match status" value="2"/>
</dbReference>
<dbReference type="GO" id="GO:0019557">
    <property type="term" value="P:L-histidine catabolic process to glutamate and formate"/>
    <property type="evidence" value="ECO:0007669"/>
    <property type="project" value="UniProtKB-UniPathway"/>
</dbReference>
<dbReference type="EC" id="2.1.2.5" evidence="3"/>
<dbReference type="GO" id="GO:0005542">
    <property type="term" value="F:folic acid binding"/>
    <property type="evidence" value="ECO:0007669"/>
    <property type="project" value="UniProtKB-KW"/>
</dbReference>